<keyword evidence="4" id="KW-1185">Reference proteome</keyword>
<name>A0A4S8MKL2_DENBC</name>
<dbReference type="OrthoDB" id="3341843at2759"/>
<keyword evidence="1" id="KW-0812">Transmembrane</keyword>
<evidence type="ECO:0000256" key="1">
    <source>
        <dbReference type="SAM" id="Phobius"/>
    </source>
</evidence>
<feature type="transmembrane region" description="Helical" evidence="1">
    <location>
        <begin position="112"/>
        <end position="132"/>
    </location>
</feature>
<evidence type="ECO:0000313" key="3">
    <source>
        <dbReference type="EMBL" id="THV03325.1"/>
    </source>
</evidence>
<dbReference type="AlphaFoldDB" id="A0A4S8MKL2"/>
<sequence length="296" mass="33958">MSQAPPLKLIPGNLVVCITLLVYDYICTLDQEVTYVWSKPLALGSILFFINRYLPFIDAVLNINVNFAPVITPEQCLVQNQVIIWFMFVGMAFAEVVLMLRTYALWERRRSILIFFCLLTLAFLPPCFYFTVKEAQSLRYGPTPLNERGCNMTDASNIIFIVYALLALCEFVAAGVMGVKGYQHIRRTRSPWVMQFYKEGILLYVYLIVLTVGNMFSSALGPSIGPWLAYPHRILHSIICNRVLFLVMGSQQETTPRRYSSRDIGSHYLHSSSLFTTVDMQPSYLTEESWHSEWRA</sequence>
<evidence type="ECO:0000313" key="4">
    <source>
        <dbReference type="Proteomes" id="UP000297245"/>
    </source>
</evidence>
<feature type="transmembrane region" description="Helical" evidence="1">
    <location>
        <begin position="200"/>
        <end position="221"/>
    </location>
</feature>
<dbReference type="InterPro" id="IPR045340">
    <property type="entry name" value="DUF6533"/>
</dbReference>
<dbReference type="EMBL" id="ML179068">
    <property type="protein sequence ID" value="THV03325.1"/>
    <property type="molecule type" value="Genomic_DNA"/>
</dbReference>
<protein>
    <recommendedName>
        <fullName evidence="2">DUF6533 domain-containing protein</fullName>
    </recommendedName>
</protein>
<feature type="transmembrane region" description="Helical" evidence="1">
    <location>
        <begin position="158"/>
        <end position="179"/>
    </location>
</feature>
<dbReference type="Pfam" id="PF20151">
    <property type="entry name" value="DUF6533"/>
    <property type="match status" value="1"/>
</dbReference>
<evidence type="ECO:0000259" key="2">
    <source>
        <dbReference type="Pfam" id="PF20151"/>
    </source>
</evidence>
<feature type="transmembrane region" description="Helical" evidence="1">
    <location>
        <begin position="41"/>
        <end position="63"/>
    </location>
</feature>
<accession>A0A4S8MKL2</accession>
<keyword evidence="1" id="KW-1133">Transmembrane helix</keyword>
<gene>
    <name evidence="3" type="ORF">K435DRAFT_775011</name>
</gene>
<reference evidence="3 4" key="1">
    <citation type="journal article" date="2019" name="Nat. Ecol. Evol.">
        <title>Megaphylogeny resolves global patterns of mushroom evolution.</title>
        <authorList>
            <person name="Varga T."/>
            <person name="Krizsan K."/>
            <person name="Foldi C."/>
            <person name="Dima B."/>
            <person name="Sanchez-Garcia M."/>
            <person name="Sanchez-Ramirez S."/>
            <person name="Szollosi G.J."/>
            <person name="Szarkandi J.G."/>
            <person name="Papp V."/>
            <person name="Albert L."/>
            <person name="Andreopoulos W."/>
            <person name="Angelini C."/>
            <person name="Antonin V."/>
            <person name="Barry K.W."/>
            <person name="Bougher N.L."/>
            <person name="Buchanan P."/>
            <person name="Buyck B."/>
            <person name="Bense V."/>
            <person name="Catcheside P."/>
            <person name="Chovatia M."/>
            <person name="Cooper J."/>
            <person name="Damon W."/>
            <person name="Desjardin D."/>
            <person name="Finy P."/>
            <person name="Geml J."/>
            <person name="Haridas S."/>
            <person name="Hughes K."/>
            <person name="Justo A."/>
            <person name="Karasinski D."/>
            <person name="Kautmanova I."/>
            <person name="Kiss B."/>
            <person name="Kocsube S."/>
            <person name="Kotiranta H."/>
            <person name="LaButti K.M."/>
            <person name="Lechner B.E."/>
            <person name="Liimatainen K."/>
            <person name="Lipzen A."/>
            <person name="Lukacs Z."/>
            <person name="Mihaltcheva S."/>
            <person name="Morgado L.N."/>
            <person name="Niskanen T."/>
            <person name="Noordeloos M.E."/>
            <person name="Ohm R.A."/>
            <person name="Ortiz-Santana B."/>
            <person name="Ovrebo C."/>
            <person name="Racz N."/>
            <person name="Riley R."/>
            <person name="Savchenko A."/>
            <person name="Shiryaev A."/>
            <person name="Soop K."/>
            <person name="Spirin V."/>
            <person name="Szebenyi C."/>
            <person name="Tomsovsky M."/>
            <person name="Tulloss R.E."/>
            <person name="Uehling J."/>
            <person name="Grigoriev I.V."/>
            <person name="Vagvolgyi C."/>
            <person name="Papp T."/>
            <person name="Martin F.M."/>
            <person name="Miettinen O."/>
            <person name="Hibbett D.S."/>
            <person name="Nagy L.G."/>
        </authorList>
    </citation>
    <scope>NUCLEOTIDE SEQUENCE [LARGE SCALE GENOMIC DNA]</scope>
    <source>
        <strain evidence="3 4">CBS 962.96</strain>
    </source>
</reference>
<feature type="transmembrane region" description="Helical" evidence="1">
    <location>
        <begin position="12"/>
        <end position="29"/>
    </location>
</feature>
<dbReference type="Proteomes" id="UP000297245">
    <property type="component" value="Unassembled WGS sequence"/>
</dbReference>
<proteinExistence type="predicted"/>
<organism evidence="3 4">
    <name type="scientific">Dendrothele bispora (strain CBS 962.96)</name>
    <dbReference type="NCBI Taxonomy" id="1314807"/>
    <lineage>
        <taxon>Eukaryota</taxon>
        <taxon>Fungi</taxon>
        <taxon>Dikarya</taxon>
        <taxon>Basidiomycota</taxon>
        <taxon>Agaricomycotina</taxon>
        <taxon>Agaricomycetes</taxon>
        <taxon>Agaricomycetidae</taxon>
        <taxon>Agaricales</taxon>
        <taxon>Agaricales incertae sedis</taxon>
        <taxon>Dendrothele</taxon>
    </lineage>
</organism>
<feature type="domain" description="DUF6533" evidence="2">
    <location>
        <begin position="15"/>
        <end position="57"/>
    </location>
</feature>
<feature type="transmembrane region" description="Helical" evidence="1">
    <location>
        <begin position="83"/>
        <end position="100"/>
    </location>
</feature>
<keyword evidence="1" id="KW-0472">Membrane</keyword>